<reference evidence="3" key="1">
    <citation type="submission" date="2021-02" db="EMBL/GenBank/DDBJ databases">
        <title>The CRISPR/cas machinery reduction and long-range gene transfer in the hot spring cyanobacterium Synechococcus.</title>
        <authorList>
            <person name="Dvorak P."/>
            <person name="Jahodarova E."/>
            <person name="Hasler P."/>
            <person name="Poulickova A."/>
        </authorList>
    </citation>
    <scope>NUCLEOTIDE SEQUENCE</scope>
    <source>
        <strain evidence="3">Rupite</strain>
    </source>
</reference>
<dbReference type="InterPro" id="IPR022017">
    <property type="entry name" value="BFA1-like_DUF3598"/>
</dbReference>
<dbReference type="Pfam" id="PF21053">
    <property type="entry name" value="BFA1_C"/>
    <property type="match status" value="1"/>
</dbReference>
<dbReference type="Proteomes" id="UP000830835">
    <property type="component" value="Unassembled WGS sequence"/>
</dbReference>
<proteinExistence type="predicted"/>
<dbReference type="InterPro" id="IPR012674">
    <property type="entry name" value="Calycin"/>
</dbReference>
<dbReference type="EMBL" id="JAFIRA010000036">
    <property type="protein sequence ID" value="MCJ2543750.1"/>
    <property type="molecule type" value="Genomic_DNA"/>
</dbReference>
<dbReference type="InterPro" id="IPR048378">
    <property type="entry name" value="BFA1-like_C"/>
</dbReference>
<sequence>MSSNWDNFRKNLGEWHGSFTSVMPTGELGPSVPSILVLEDVEGGRRVRFQLRRFAQGLDAPPTSQLEQEYSSIGHLNVFFPNGTFSKGSLQVAPFAEFGAEYGFVQGNRRLRFVQLYDKDQHLQSMTLIREFRAGTDAQEQPPLTVEQLLGEWQGTAYTVYADGRPSTEVTTHLRIQQEGNQLFYHAAWAGQELQGTAVIDGCCLHFQDTDPPKQLLLLPDGTSSLTPLQISFRHPFSVEVGWLWAKGRRQRVIRSYGERGEWVSATLVVESCLHP</sequence>
<evidence type="ECO:0000313" key="3">
    <source>
        <dbReference type="EMBL" id="MCJ2543750.1"/>
    </source>
</evidence>
<dbReference type="SUPFAM" id="SSF50814">
    <property type="entry name" value="Lipocalins"/>
    <property type="match status" value="2"/>
</dbReference>
<dbReference type="Gene3D" id="2.40.128.20">
    <property type="match status" value="2"/>
</dbReference>
<evidence type="ECO:0000259" key="1">
    <source>
        <dbReference type="Pfam" id="PF12204"/>
    </source>
</evidence>
<keyword evidence="4" id="KW-1185">Reference proteome</keyword>
<name>A0ABT0CDA0_THEVL</name>
<dbReference type="Pfam" id="PF12204">
    <property type="entry name" value="DUF3598_N"/>
    <property type="match status" value="1"/>
</dbReference>
<comment type="caution">
    <text evidence="3">The sequence shown here is derived from an EMBL/GenBank/DDBJ whole genome shotgun (WGS) entry which is preliminary data.</text>
</comment>
<evidence type="ECO:0000313" key="4">
    <source>
        <dbReference type="Proteomes" id="UP000830835"/>
    </source>
</evidence>
<evidence type="ECO:0000259" key="2">
    <source>
        <dbReference type="Pfam" id="PF21053"/>
    </source>
</evidence>
<organism evidence="3 4">
    <name type="scientific">Thermostichus vulcanus str. 'Rupite'</name>
    <dbReference type="NCBI Taxonomy" id="2813851"/>
    <lineage>
        <taxon>Bacteria</taxon>
        <taxon>Bacillati</taxon>
        <taxon>Cyanobacteriota</taxon>
        <taxon>Cyanophyceae</taxon>
        <taxon>Thermostichales</taxon>
        <taxon>Thermostichaceae</taxon>
        <taxon>Thermostichus</taxon>
    </lineage>
</organism>
<gene>
    <name evidence="3" type="ORF">JX360_12680</name>
</gene>
<dbReference type="RefSeq" id="WP_244351537.1">
    <property type="nucleotide sequence ID" value="NZ_JAFIRA010000036.1"/>
</dbReference>
<protein>
    <submittedName>
        <fullName evidence="3">DUF3598 family protein</fullName>
    </submittedName>
</protein>
<feature type="domain" description="Biogenesis factor required for ATP synthase 1-like C-terminal" evidence="2">
    <location>
        <begin position="140"/>
        <end position="272"/>
    </location>
</feature>
<accession>A0ABT0CDA0</accession>
<feature type="domain" description="DUF3598" evidence="1">
    <location>
        <begin position="1"/>
        <end position="136"/>
    </location>
</feature>